<comment type="caution">
    <text evidence="5">The sequence shown here is derived from an EMBL/GenBank/DDBJ whole genome shotgun (WGS) entry which is preliminary data.</text>
</comment>
<dbReference type="Gene3D" id="1.25.40.10">
    <property type="entry name" value="Tetratricopeptide repeat domain"/>
    <property type="match status" value="1"/>
</dbReference>
<evidence type="ECO:0000313" key="6">
    <source>
        <dbReference type="Proteomes" id="UP001162640"/>
    </source>
</evidence>
<dbReference type="SUPFAM" id="SSF48452">
    <property type="entry name" value="TPR-like"/>
    <property type="match status" value="1"/>
</dbReference>
<evidence type="ECO:0000256" key="2">
    <source>
        <dbReference type="ARBA" id="ARBA00022803"/>
    </source>
</evidence>
<dbReference type="InterPro" id="IPR019734">
    <property type="entry name" value="TPR_rpt"/>
</dbReference>
<dbReference type="InterPro" id="IPR011990">
    <property type="entry name" value="TPR-like_helical_dom_sf"/>
</dbReference>
<dbReference type="PANTHER" id="PTHR45641">
    <property type="entry name" value="TETRATRICOPEPTIDE REPEAT PROTEIN (AFU_ORTHOLOGUE AFUA_6G03870)"/>
    <property type="match status" value="1"/>
</dbReference>
<sequence length="421" mass="47920">MAKLCSSELFDNKLLLAVAWLRILEVLWLAMQPVVDGKKVRGKKKQKKKTKNDPRKLEILDACFETGKACNNVRDHGWAMRYFKKAKDGCEEQLGRDSEKALYVTYYLFCSSSGSDTDHRQTLDTVMNLGLVYESLGNYQKAFEYHERDLKASEKMQGVSHPQTLITVMNMSTVYYETEDFGKAEEYYERALEGFEAQLGKYNKITKSCVRGIQFCSFKSRNSERLAKLWVAYPWLENDFRNMLSLTDGQFDEFKERKNQLKPNRKQRFILQKISTSLNQPILSSLHTKCPELFYLMTSPAPPSSLTSTLPSLPPLFPSLFFLLGLVPSLLQPLLSLYLLLGTIPTSSLTLYYSALYLPYTLKPIYDNILKSKNCTIIAYSGFSICLIILGSIFTVTDYGTTVVVISGDCDVVSVNVDARL</sequence>
<keyword evidence="4" id="KW-0812">Transmembrane</keyword>
<name>A0A9W7DW64_9STRA</name>
<keyword evidence="1" id="KW-0677">Repeat</keyword>
<evidence type="ECO:0000256" key="1">
    <source>
        <dbReference type="ARBA" id="ARBA00022737"/>
    </source>
</evidence>
<keyword evidence="2 3" id="KW-0802">TPR repeat</keyword>
<evidence type="ECO:0000256" key="3">
    <source>
        <dbReference type="PROSITE-ProRule" id="PRU00339"/>
    </source>
</evidence>
<gene>
    <name evidence="5" type="ORF">TL16_g02131</name>
</gene>
<dbReference type="AlphaFoldDB" id="A0A9W7DW64"/>
<keyword evidence="4" id="KW-0472">Membrane</keyword>
<dbReference type="Pfam" id="PF13424">
    <property type="entry name" value="TPR_12"/>
    <property type="match status" value="1"/>
</dbReference>
<dbReference type="Proteomes" id="UP001162640">
    <property type="component" value="Unassembled WGS sequence"/>
</dbReference>
<organism evidence="5 6">
    <name type="scientific">Triparma laevis f. inornata</name>
    <dbReference type="NCBI Taxonomy" id="1714386"/>
    <lineage>
        <taxon>Eukaryota</taxon>
        <taxon>Sar</taxon>
        <taxon>Stramenopiles</taxon>
        <taxon>Ochrophyta</taxon>
        <taxon>Bolidophyceae</taxon>
        <taxon>Parmales</taxon>
        <taxon>Triparmaceae</taxon>
        <taxon>Triparma</taxon>
    </lineage>
</organism>
<dbReference type="EMBL" id="BLQM01000051">
    <property type="protein sequence ID" value="GMH56420.1"/>
    <property type="molecule type" value="Genomic_DNA"/>
</dbReference>
<proteinExistence type="predicted"/>
<feature type="repeat" description="TPR" evidence="3">
    <location>
        <begin position="123"/>
        <end position="156"/>
    </location>
</feature>
<dbReference type="PROSITE" id="PS50005">
    <property type="entry name" value="TPR"/>
    <property type="match status" value="1"/>
</dbReference>
<keyword evidence="4" id="KW-1133">Transmembrane helix</keyword>
<reference evidence="6" key="1">
    <citation type="journal article" date="2023" name="Commun. Biol.">
        <title>Genome analysis of Parmales, the sister group of diatoms, reveals the evolutionary specialization of diatoms from phago-mixotrophs to photoautotrophs.</title>
        <authorList>
            <person name="Ban H."/>
            <person name="Sato S."/>
            <person name="Yoshikawa S."/>
            <person name="Yamada K."/>
            <person name="Nakamura Y."/>
            <person name="Ichinomiya M."/>
            <person name="Sato N."/>
            <person name="Blanc-Mathieu R."/>
            <person name="Endo H."/>
            <person name="Kuwata A."/>
            <person name="Ogata H."/>
        </authorList>
    </citation>
    <scope>NUCLEOTIDE SEQUENCE [LARGE SCALE GENOMIC DNA]</scope>
</reference>
<dbReference type="SMART" id="SM00028">
    <property type="entry name" value="TPR"/>
    <property type="match status" value="2"/>
</dbReference>
<accession>A0A9W7DW64</accession>
<feature type="transmembrane region" description="Helical" evidence="4">
    <location>
        <begin position="337"/>
        <end position="356"/>
    </location>
</feature>
<evidence type="ECO:0000256" key="4">
    <source>
        <dbReference type="SAM" id="Phobius"/>
    </source>
</evidence>
<evidence type="ECO:0000313" key="5">
    <source>
        <dbReference type="EMBL" id="GMH56420.1"/>
    </source>
</evidence>
<feature type="transmembrane region" description="Helical" evidence="4">
    <location>
        <begin position="377"/>
        <end position="397"/>
    </location>
</feature>
<protein>
    <submittedName>
        <fullName evidence="5">Uncharacterized protein</fullName>
    </submittedName>
</protein>